<dbReference type="InterPro" id="IPR027417">
    <property type="entry name" value="P-loop_NTPase"/>
</dbReference>
<feature type="domain" description="AAA+ ATPase" evidence="1">
    <location>
        <begin position="122"/>
        <end position="250"/>
    </location>
</feature>
<evidence type="ECO:0000313" key="2">
    <source>
        <dbReference type="EMBL" id="MBZ2127331.1"/>
    </source>
</evidence>
<protein>
    <submittedName>
        <fullName evidence="2">ATP-binding protein</fullName>
    </submittedName>
</protein>
<dbReference type="InterPro" id="IPR002611">
    <property type="entry name" value="IstB_ATP-bd"/>
</dbReference>
<dbReference type="Gene3D" id="3.40.50.300">
    <property type="entry name" value="P-loop containing nucleotide triphosphate hydrolases"/>
    <property type="match status" value="1"/>
</dbReference>
<gene>
    <name evidence="2" type="ORF">K1I74_04550</name>
</gene>
<dbReference type="PANTHER" id="PTHR30050">
    <property type="entry name" value="CHROMOSOMAL REPLICATION INITIATOR PROTEIN DNAA"/>
    <property type="match status" value="1"/>
</dbReference>
<dbReference type="Proteomes" id="UP000826921">
    <property type="component" value="Unassembled WGS sequence"/>
</dbReference>
<organism evidence="2 3">
    <name type="scientific">Streptococcus gordonii</name>
    <dbReference type="NCBI Taxonomy" id="1302"/>
    <lineage>
        <taxon>Bacteria</taxon>
        <taxon>Bacillati</taxon>
        <taxon>Bacillota</taxon>
        <taxon>Bacilli</taxon>
        <taxon>Lactobacillales</taxon>
        <taxon>Streptococcaceae</taxon>
        <taxon>Streptococcus</taxon>
    </lineage>
</organism>
<keyword evidence="2" id="KW-0067">ATP-binding</keyword>
<dbReference type="PANTHER" id="PTHR30050:SF4">
    <property type="entry name" value="ATP-BINDING PROTEIN RV3427C IN INSERTION SEQUENCE-RELATED"/>
    <property type="match status" value="1"/>
</dbReference>
<dbReference type="RefSeq" id="WP_196755813.1">
    <property type="nucleotide sequence ID" value="NZ_JAHZQA010000003.1"/>
</dbReference>
<name>A0AB35FSB2_STRGN</name>
<dbReference type="GO" id="GO:0006260">
    <property type="term" value="P:DNA replication"/>
    <property type="evidence" value="ECO:0007669"/>
    <property type="project" value="TreeGrafter"/>
</dbReference>
<accession>A0AB35FSB2</accession>
<dbReference type="SMART" id="SM00382">
    <property type="entry name" value="AAA"/>
    <property type="match status" value="1"/>
</dbReference>
<dbReference type="GO" id="GO:0005524">
    <property type="term" value="F:ATP binding"/>
    <property type="evidence" value="ECO:0007669"/>
    <property type="project" value="UniProtKB-KW"/>
</dbReference>
<dbReference type="EMBL" id="JAHZQA010000003">
    <property type="protein sequence ID" value="MBZ2127331.1"/>
    <property type="molecule type" value="Genomic_DNA"/>
</dbReference>
<keyword evidence="2" id="KW-0547">Nucleotide-binding</keyword>
<reference evidence="2" key="1">
    <citation type="submission" date="2021-07" db="EMBL/GenBank/DDBJ databases">
        <title>Occurrence of streptococci in the human mouth that bind to a non-human glycan.</title>
        <authorList>
            <person name="Cross B."/>
            <person name="Thamadilok S."/>
            <person name="Bensing B."/>
            <person name="Sasmal A."/>
            <person name="Khedri Z."/>
            <person name="Deng L."/>
            <person name="Yu H."/>
            <person name="Mehta A."/>
            <person name="Aluvathingal J."/>
            <person name="Nadendla S."/>
            <person name="Vickerman M."/>
            <person name="Chen X."/>
            <person name="Dewhirst F."/>
            <person name="Gill A."/>
            <person name="Lettrichova I."/>
            <person name="Diaz S."/>
            <person name="Gill S."/>
            <person name="Tettelin H."/>
            <person name="Iverson T."/>
            <person name="Sullam P."/>
            <person name="Varki A."/>
            <person name="Ruhl S."/>
        </authorList>
    </citation>
    <scope>NUCLEOTIDE SEQUENCE</scope>
    <source>
        <strain evidence="2">SK9</strain>
    </source>
</reference>
<comment type="caution">
    <text evidence="2">The sequence shown here is derived from an EMBL/GenBank/DDBJ whole genome shotgun (WGS) entry which is preliminary data.</text>
</comment>
<proteinExistence type="predicted"/>
<evidence type="ECO:0000259" key="1">
    <source>
        <dbReference type="SMART" id="SM00382"/>
    </source>
</evidence>
<evidence type="ECO:0000313" key="3">
    <source>
        <dbReference type="Proteomes" id="UP000826921"/>
    </source>
</evidence>
<dbReference type="Pfam" id="PF01695">
    <property type="entry name" value="IstB_IS21"/>
    <property type="match status" value="1"/>
</dbReference>
<dbReference type="SUPFAM" id="SSF52540">
    <property type="entry name" value="P-loop containing nucleoside triphosphate hydrolases"/>
    <property type="match status" value="1"/>
</dbReference>
<sequence length="271" mass="31010">MIEKIGFEPLHYVNEDEICPKHSCYMWTFKKPVRAINRTEPYQPTFCPQCVRERVERKLEAEIGEAYTSSILRNTFDVLDKNSLIPNDLKDASFKTFTVSNEADNLARNFALRVAKHYFKDGKGNTVIVGEAGRGKTHLAIAIARKINADFKAINTPKSVLFMNVPAMFQKIQSGFGRRDVRSADDWLELLKRVDYLVLDDFGKGDQAQWKKDFMYTLLDARDKTIITSNLSGAEMKKIFDASLVSRVAKGSKDLSFKYPQDSEDRRTLPF</sequence>
<dbReference type="InterPro" id="IPR003593">
    <property type="entry name" value="AAA+_ATPase"/>
</dbReference>
<dbReference type="AlphaFoldDB" id="A0AB35FSB2"/>